<name>A0ABY8TM41_TETOB</name>
<organism evidence="2 3">
    <name type="scientific">Tetradesmus obliquus</name>
    <name type="common">Green alga</name>
    <name type="synonym">Acutodesmus obliquus</name>
    <dbReference type="NCBI Taxonomy" id="3088"/>
    <lineage>
        <taxon>Eukaryota</taxon>
        <taxon>Viridiplantae</taxon>
        <taxon>Chlorophyta</taxon>
        <taxon>core chlorophytes</taxon>
        <taxon>Chlorophyceae</taxon>
        <taxon>CS clade</taxon>
        <taxon>Sphaeropleales</taxon>
        <taxon>Scenedesmaceae</taxon>
        <taxon>Tetradesmus</taxon>
    </lineage>
</organism>
<feature type="compositionally biased region" description="Basic and acidic residues" evidence="1">
    <location>
        <begin position="1583"/>
        <end position="1594"/>
    </location>
</feature>
<feature type="region of interest" description="Disordered" evidence="1">
    <location>
        <begin position="1270"/>
        <end position="1300"/>
    </location>
</feature>
<evidence type="ECO:0000256" key="1">
    <source>
        <dbReference type="SAM" id="MobiDB-lite"/>
    </source>
</evidence>
<feature type="region of interest" description="Disordered" evidence="1">
    <location>
        <begin position="1739"/>
        <end position="1765"/>
    </location>
</feature>
<keyword evidence="3" id="KW-1185">Reference proteome</keyword>
<evidence type="ECO:0000313" key="2">
    <source>
        <dbReference type="EMBL" id="WIA10179.1"/>
    </source>
</evidence>
<feature type="compositionally biased region" description="Low complexity" evidence="1">
    <location>
        <begin position="458"/>
        <end position="472"/>
    </location>
</feature>
<feature type="region of interest" description="Disordered" evidence="1">
    <location>
        <begin position="1578"/>
        <end position="1616"/>
    </location>
</feature>
<feature type="compositionally biased region" description="Polar residues" evidence="1">
    <location>
        <begin position="1606"/>
        <end position="1615"/>
    </location>
</feature>
<feature type="region of interest" description="Disordered" evidence="1">
    <location>
        <begin position="1387"/>
        <end position="1480"/>
    </location>
</feature>
<dbReference type="EMBL" id="CP126209">
    <property type="protein sequence ID" value="WIA10179.1"/>
    <property type="molecule type" value="Genomic_DNA"/>
</dbReference>
<protein>
    <recommendedName>
        <fullName evidence="4">FMP27 GFWDK domain-containing protein</fullName>
    </recommendedName>
</protein>
<feature type="region of interest" description="Disordered" evidence="1">
    <location>
        <begin position="255"/>
        <end position="275"/>
    </location>
</feature>
<feature type="compositionally biased region" description="Polar residues" evidence="1">
    <location>
        <begin position="2184"/>
        <end position="2197"/>
    </location>
</feature>
<feature type="compositionally biased region" description="Low complexity" evidence="1">
    <location>
        <begin position="2199"/>
        <end position="2223"/>
    </location>
</feature>
<feature type="compositionally biased region" description="Low complexity" evidence="1">
    <location>
        <begin position="1270"/>
        <end position="1286"/>
    </location>
</feature>
<feature type="region of interest" description="Disordered" evidence="1">
    <location>
        <begin position="442"/>
        <end position="472"/>
    </location>
</feature>
<gene>
    <name evidence="2" type="ORF">OEZ85_010383</name>
</gene>
<dbReference type="InterPro" id="IPR045167">
    <property type="entry name" value="Hobbit"/>
</dbReference>
<reference evidence="2 3" key="1">
    <citation type="submission" date="2023-05" db="EMBL/GenBank/DDBJ databases">
        <title>A 100% complete, gapless, phased diploid assembly of the Scenedesmus obliquus UTEX 3031 genome.</title>
        <authorList>
            <person name="Biondi T.C."/>
            <person name="Hanschen E.R."/>
            <person name="Kwon T."/>
            <person name="Eng W."/>
            <person name="Kruse C.P.S."/>
            <person name="Koehler S.I."/>
            <person name="Kunde Y."/>
            <person name="Gleasner C.D."/>
            <person name="You Mak K.T."/>
            <person name="Polle J."/>
            <person name="Hovde B.T."/>
            <person name="Starkenburg S.R."/>
        </authorList>
    </citation>
    <scope>NUCLEOTIDE SEQUENCE [LARGE SCALE GENOMIC DNA]</scope>
    <source>
        <strain evidence="2 3">DOE0152z</strain>
    </source>
</reference>
<feature type="compositionally biased region" description="Basic and acidic residues" evidence="1">
    <location>
        <begin position="443"/>
        <end position="452"/>
    </location>
</feature>
<dbReference type="Proteomes" id="UP001244341">
    <property type="component" value="Chromosome 2b"/>
</dbReference>
<dbReference type="PANTHER" id="PTHR15678:SF6">
    <property type="entry name" value="BRIDGE-LIKE LIPID TRANSFER PROTEIN FAMILY MEMBER 2"/>
    <property type="match status" value="1"/>
</dbReference>
<feature type="region of interest" description="Disordered" evidence="1">
    <location>
        <begin position="1508"/>
        <end position="1535"/>
    </location>
</feature>
<feature type="region of interest" description="Disordered" evidence="1">
    <location>
        <begin position="2135"/>
        <end position="2229"/>
    </location>
</feature>
<evidence type="ECO:0000313" key="3">
    <source>
        <dbReference type="Proteomes" id="UP001244341"/>
    </source>
</evidence>
<dbReference type="PANTHER" id="PTHR15678">
    <property type="entry name" value="ANTIGEN MLAA-22-RELATED"/>
    <property type="match status" value="1"/>
</dbReference>
<accession>A0ABY8TM41</accession>
<proteinExistence type="predicted"/>
<feature type="compositionally biased region" description="Polar residues" evidence="1">
    <location>
        <begin position="1742"/>
        <end position="1753"/>
    </location>
</feature>
<feature type="compositionally biased region" description="Polar residues" evidence="1">
    <location>
        <begin position="1438"/>
        <end position="1455"/>
    </location>
</feature>
<evidence type="ECO:0008006" key="4">
    <source>
        <dbReference type="Google" id="ProtNLM"/>
    </source>
</evidence>
<feature type="compositionally biased region" description="Low complexity" evidence="1">
    <location>
        <begin position="1595"/>
        <end position="1605"/>
    </location>
</feature>
<sequence length="2566" mass="263416">MLIKLLVWAAALLLAVLLLARYAGQKLRSKLGKAGVKLSWGSITSTSISRIAVVLEQGPLQSLTDVKVELKGQGLMLQLRKAVLQWSVPEEQGTLNGTLLLQDFVLSSGSAAGDAAASSSTSAQPQSPSASVQMPVAQLGFGVGASRGGPLPISCTQLTLQVAEQLLKAVALLPDKIKAAAAQPAAQAGLLAVAAAAVGNIAAHAAAPLPLNPVERLDSFSFLAAGELLSPVTPVARDSAGSPLRLAASVAEAQSGGLPPVSRSSCSGSLPPQQQQQKPVLALEARLQDVAVQLSVCDHDALQVQLELVKYSSVLEQAVLEKLRFSINERPVVQVPHLALHQLPGWLPPGTAAAAAACSMQRSSSPLCGSSLDAAGNQRGHIQQQQQYDCSASTESIRYFDDGGVQSWQSIDDPVPSASLGSRRPSNLKDAALYQRQAARQQAARERCKVPDDAATPSTSSSSHASSSISFGRSNDGAAAASGAAAAAAGALVGFEVYAERVLLDIPHDEAPGRIIVVCETWAKAVKPVLAARMAAIKASVSSLKAAKSALKPMGSSRPSSSAARPSAAKKAKPAYLELSVHVQQVVFSLEQHPLETWLGLHGPVLQAMAAERHLTEQLLASCSSAQGRISRTGGNGAAAGSSAVAAAAAGGSMQTPGTGGKKWQKRRWGSLGRRGAARCRPLHAAADDPYHHSRAVMHVSLARAEAVVLICLPGHAGSAAMARKVVERVDPSSQGVLMERYQSISLDVKLQDIVAHFGGVEEMAATIGSVGASGLLIRARQVCAPPQTRPMRMAVGLWHEADAQIVVKGTRPPMKMYTDVKAELDDVQGGFCPGLEAPFGQLNIAFKRLVTPNNLNPDGSVPPSVHPGLPWWDMTGYMWRGVASVRLRGLTVVLANTESPHVGLRDEKLALTAATLNLGVAAGRIDLTATKLSAFAHMAAPDARSGDSLLVLPAFHLPLTTAVFNISTKLPGGRSQLFHHAFPILTAPPGPDAKPQEVIDVFSMMKCEGWSLGIDIAVNSDRTPSVGNIPGAGGRSTGIGAGIGAAAAAGLGGAGPAGVAAACWHYYQPYNLPHAFIGEFQMKYIIDAVDTLVNPSAVVRLSRKLKPFYVRDRSAAAAAAAKAVAAVRAQIVAMPLLKQQVEIALTADVFRVHHDAQDAEDPSDMVYIALSSVRYMNTFTYSRYRRTQQFSNGSRLKDSMRQFMASLSVEAYDMKIIKPQGDELSAMLGGSAAAAAAGAAWGSSAGLGTPAGGRRGGPDHLDRVRQGYGAAAGASGQGSPSRGSPLKGSRLGNAGGAAAEEEASDLPGFNQGLIAAAACFLLRQAPADSAAAAAQALQPGVIPVDPPPIPKRPIRMIAQDVKLLCPGELRDTCMLLFHHIQKSFSGIAFGQPRGPTRISTQKNQQQQQSGESGGGSGSPKAAGMARSRSDGAEALNLSRNSTGAASAGATQLQRHGSGEVGSAAGAAQGGQGSGSSSMVSSVFDEELMLQRILQENRAAAEAAAAAAGARDRAGKQRRPRSAGDLAACSTSSVGSDTAAADDYGAAAAAAGAGHAAVAVRAVKGPAAAGPRAVTVVAGADDESPRSVHSDDGSRASVDSSGSGSPRAQQQQSSGGKEEVLLEYEIEFVQVQVNLVSDNARGSLVLGTNSALLMGHLNPARLERSVSFKMDQVQAHVMCSEGNPQQAPLWLEIANGKLATPAGAESIMRQVLLPFKCQLVTTKQAANSATAAALNGGPVSGAQMQIQPPSQQDRNGRRSSSSGLPAAGFAASAAQELRLHVPAIGARLDSRQFEVLVDVIQNIAMAPLPTFPASVRGMCRNPDGMSEDDDNQDVQYALETLQSLRASTLLLQQQGLPGGLDSLVLVSERQTVVWWAQEQLQGALDAIAASRVVLALLRNEAGLLKVRQRDSMGVSLTVDTIDWALSKGNTVIVQGELQGITYQSIRSEDHTGTTKIQLHTATFRDPQQQAAAAAAAATAAEATPSRIGRSSLTSLSQYIHGAGTGGGGAALDGPAAAAAAEGSVVHSAGGSTTSSSLAQPVQCLTPRELGPSAAAAAAAAEEAGIILAPWNPDESWERDELVRIYAIHGALEKRHVVYEHIEVLVHPIRVHLTAALAAALQDYFNLKDEDSKLLPGAAGKGGKGQPEAANARGGPKPAGVREDKRRQTAPGDLAPAIGTLGSAGVSSSAATPGTTRSKAVAGAGSGSSSTAAGAAAASPGVGPLTASAPRRPSIFSRRVAAAAASAGASPLSSDAAGGAGVLGSAQPQIVVPPLELDTASVHSLEQGRAGAGLATPVDSPATEAGQLPVAGLAAGSGADDAASLAVESVMDAASCYAASGSSGGAAAQAAGLQLAGAAAAAAAVPASPGAIKFKHVRFNRVNARLTYEGPPLSISGFGLVLDNRVYRNIDGGWTTVLNRYKWDAIRSLVKSVSGLQARKLQELQIPTFSSEPPDTLELRASSGFRAGLLSLLKGRRPAGGRLRLHGGDSGLGLDEAELAGLREGSAGGEDGASTAGDSVLGGGNDYLDLMRDALRAKHKQKKVALLLGNVPPPPPPTAAAAAVLAA</sequence>